<accession>A0A1L9BCV1</accession>
<evidence type="ECO:0000256" key="1">
    <source>
        <dbReference type="SAM" id="MobiDB-lite"/>
    </source>
</evidence>
<protein>
    <submittedName>
        <fullName evidence="2">Uncharacterized protein</fullName>
    </submittedName>
</protein>
<comment type="caution">
    <text evidence="2">The sequence shown here is derived from an EMBL/GenBank/DDBJ whole genome shotgun (WGS) entry which is preliminary data.</text>
</comment>
<name>A0A1L9BCV1_9BACT</name>
<dbReference type="EMBL" id="MPIN01000003">
    <property type="protein sequence ID" value="OJH40056.1"/>
    <property type="molecule type" value="Genomic_DNA"/>
</dbReference>
<dbReference type="Proteomes" id="UP000182229">
    <property type="component" value="Unassembled WGS sequence"/>
</dbReference>
<proteinExistence type="predicted"/>
<reference evidence="3" key="1">
    <citation type="submission" date="2016-11" db="EMBL/GenBank/DDBJ databases">
        <authorList>
            <person name="Shukria A."/>
            <person name="Stevens D.C."/>
        </authorList>
    </citation>
    <scope>NUCLEOTIDE SEQUENCE [LARGE SCALE GENOMIC DNA]</scope>
    <source>
        <strain evidence="3">Cbfe23</strain>
    </source>
</reference>
<dbReference type="AlphaFoldDB" id="A0A1L9BCV1"/>
<reference evidence="2 3" key="2">
    <citation type="submission" date="2016-12" db="EMBL/GenBank/DDBJ databases">
        <title>Draft Genome Sequence of Cystobacter ferrugineus Strain Cbfe23.</title>
        <authorList>
            <person name="Akbar S."/>
            <person name="Dowd S.E."/>
            <person name="Stevens D.C."/>
        </authorList>
    </citation>
    <scope>NUCLEOTIDE SEQUENCE [LARGE SCALE GENOMIC DNA]</scope>
    <source>
        <strain evidence="2 3">Cbfe23</strain>
    </source>
</reference>
<evidence type="ECO:0000313" key="3">
    <source>
        <dbReference type="Proteomes" id="UP000182229"/>
    </source>
</evidence>
<evidence type="ECO:0000313" key="2">
    <source>
        <dbReference type="EMBL" id="OJH40056.1"/>
    </source>
</evidence>
<gene>
    <name evidence="2" type="ORF">BON30_13385</name>
</gene>
<feature type="compositionally biased region" description="Basic and acidic residues" evidence="1">
    <location>
        <begin position="1"/>
        <end position="15"/>
    </location>
</feature>
<organism evidence="2 3">
    <name type="scientific">Cystobacter ferrugineus</name>
    <dbReference type="NCBI Taxonomy" id="83449"/>
    <lineage>
        <taxon>Bacteria</taxon>
        <taxon>Pseudomonadati</taxon>
        <taxon>Myxococcota</taxon>
        <taxon>Myxococcia</taxon>
        <taxon>Myxococcales</taxon>
        <taxon>Cystobacterineae</taxon>
        <taxon>Archangiaceae</taxon>
        <taxon>Cystobacter</taxon>
    </lineage>
</organism>
<feature type="region of interest" description="Disordered" evidence="1">
    <location>
        <begin position="1"/>
        <end position="20"/>
    </location>
</feature>
<sequence>MKHDTRKASASEPSRRTSPWRSPACVLPLIALMLTSGCLGHHYEVSRGEMERLVQAPPQERGRNIYAVQRFVTAEDPEPAPAWEPPPGEPPPGYVVTHHGHWVPSLYFDFYGSPYYEPPYRPSVVATGADVHGASAVPGNTSSSSSSGGSSSGNLGNINGINDLLVVAVVVGVAVGIGLAATEGARYEGSIAVHPHHPVHLWHRDGRQSIVALDELTAADLSTVSEVTLSGEEGAGMWLSGAAPLNRAGFSYQFGAGNDSLALPRGLTERGPGFRFALGYYPTKKFGLLADTRLQFGDDAVRGYYNVRLGLEAQWYPLSLWRLHLGPFVGGGQSWSATSGVGLPTTAGARPYVSFGALAELELTTRLGLTFRWTQDWLPNSNPDARGFVSSWSLGLAVY</sequence>
<keyword evidence="3" id="KW-1185">Reference proteome</keyword>